<dbReference type="KEGG" id="gyu:FE374_01260"/>
<comment type="similarity">
    <text evidence="1">Belongs to the carbohydrate kinase PfkB family.</text>
</comment>
<reference evidence="5 6" key="1">
    <citation type="submission" date="2019-05" db="EMBL/GenBank/DDBJ databases">
        <title>Georgenia *** sp. nov., and Georgenia *** sp. nov., isolated from the intestinal contents of plateau pika (Ochotona curzoniae) in the Qinghai-Tibet plateau of China.</title>
        <authorList>
            <person name="Tian Z."/>
        </authorList>
    </citation>
    <scope>NUCLEOTIDE SEQUENCE [LARGE SCALE GENOMIC DNA]</scope>
    <source>
        <strain evidence="5 6">Z443</strain>
    </source>
</reference>
<sequence>MSWPRGAHTPPEVVCIGETMAMVTTSDASPVATGRTFTMSAGGAESNVAQHLAGLGIATAWASAVGNDPLGRRVVTQLESHGVDARWVRRDPEAPTGLYVKDPAGGVYYYRKGSAASRMRASDIPDWPVAGARLVHLTGITSALSPSCRALVPAVIDTARSNAALVSFDVNHRPALWPAEEAATVLRPLAASADVVLVGRDEAERLWGTPTAEEIAGLFPEARYVVVKDGAKEAVEFHRRDRDVLVTRVPARRVAVVEPVGAGDAFAGGYLGALLRGDSPADRLAMGHSVAAWVLGSPDDFRPGHGPRVRDAE</sequence>
<dbReference type="OrthoDB" id="9808601at2"/>
<keyword evidence="2" id="KW-0808">Transferase</keyword>
<gene>
    <name evidence="5" type="ORF">FE374_01260</name>
</gene>
<dbReference type="SUPFAM" id="SSF53613">
    <property type="entry name" value="Ribokinase-like"/>
    <property type="match status" value="1"/>
</dbReference>
<evidence type="ECO:0000313" key="6">
    <source>
        <dbReference type="Proteomes" id="UP000314616"/>
    </source>
</evidence>
<evidence type="ECO:0000259" key="4">
    <source>
        <dbReference type="Pfam" id="PF00294"/>
    </source>
</evidence>
<dbReference type="InterPro" id="IPR011611">
    <property type="entry name" value="PfkB_dom"/>
</dbReference>
<protein>
    <submittedName>
        <fullName evidence="5">Sugar kinase</fullName>
    </submittedName>
</protein>
<dbReference type="CDD" id="cd01166">
    <property type="entry name" value="KdgK"/>
    <property type="match status" value="1"/>
</dbReference>
<organism evidence="5 6">
    <name type="scientific">Georgenia yuyongxinii</name>
    <dbReference type="NCBI Taxonomy" id="2589797"/>
    <lineage>
        <taxon>Bacteria</taxon>
        <taxon>Bacillati</taxon>
        <taxon>Actinomycetota</taxon>
        <taxon>Actinomycetes</taxon>
        <taxon>Micrococcales</taxon>
        <taxon>Bogoriellaceae</taxon>
        <taxon>Georgenia</taxon>
    </lineage>
</organism>
<evidence type="ECO:0000256" key="1">
    <source>
        <dbReference type="ARBA" id="ARBA00010688"/>
    </source>
</evidence>
<evidence type="ECO:0000256" key="3">
    <source>
        <dbReference type="ARBA" id="ARBA00022777"/>
    </source>
</evidence>
<dbReference type="Pfam" id="PF00294">
    <property type="entry name" value="PfkB"/>
    <property type="match status" value="1"/>
</dbReference>
<dbReference type="AlphaFoldDB" id="A0A5B8BYI4"/>
<proteinExistence type="inferred from homology"/>
<dbReference type="Proteomes" id="UP000314616">
    <property type="component" value="Chromosome"/>
</dbReference>
<dbReference type="GO" id="GO:0016301">
    <property type="term" value="F:kinase activity"/>
    <property type="evidence" value="ECO:0007669"/>
    <property type="project" value="UniProtKB-KW"/>
</dbReference>
<dbReference type="RefSeq" id="WP_139926880.1">
    <property type="nucleotide sequence ID" value="NZ_CP040915.1"/>
</dbReference>
<accession>A0A5B8BYI4</accession>
<dbReference type="EMBL" id="CP040915">
    <property type="protein sequence ID" value="QDC23438.1"/>
    <property type="molecule type" value="Genomic_DNA"/>
</dbReference>
<dbReference type="InterPro" id="IPR052700">
    <property type="entry name" value="Carb_kinase_PfkB-like"/>
</dbReference>
<dbReference type="InterPro" id="IPR029056">
    <property type="entry name" value="Ribokinase-like"/>
</dbReference>
<dbReference type="PANTHER" id="PTHR43320:SF2">
    <property type="entry name" value="2-DEHYDRO-3-DEOXYGLUCONOKINASE_2-DEHYDRO-3-DEOXYGALACTONOKINASE"/>
    <property type="match status" value="1"/>
</dbReference>
<name>A0A5B8BYI4_9MICO</name>
<evidence type="ECO:0000256" key="2">
    <source>
        <dbReference type="ARBA" id="ARBA00022679"/>
    </source>
</evidence>
<evidence type="ECO:0000313" key="5">
    <source>
        <dbReference type="EMBL" id="QDC23438.1"/>
    </source>
</evidence>
<dbReference type="PANTHER" id="PTHR43320">
    <property type="entry name" value="SUGAR KINASE"/>
    <property type="match status" value="1"/>
</dbReference>
<feature type="domain" description="Carbohydrate kinase PfkB" evidence="4">
    <location>
        <begin position="12"/>
        <end position="298"/>
    </location>
</feature>
<dbReference type="Gene3D" id="3.40.1190.20">
    <property type="match status" value="1"/>
</dbReference>
<keyword evidence="3 5" id="KW-0418">Kinase</keyword>